<evidence type="ECO:0000313" key="2">
    <source>
        <dbReference type="Proteomes" id="UP000643279"/>
    </source>
</evidence>
<gene>
    <name evidence="1" type="ORF">GCM10007170_28920</name>
</gene>
<dbReference type="Proteomes" id="UP000643279">
    <property type="component" value="Unassembled WGS sequence"/>
</dbReference>
<keyword evidence="2" id="KW-1185">Reference proteome</keyword>
<comment type="caution">
    <text evidence="1">The sequence shown here is derived from an EMBL/GenBank/DDBJ whole genome shotgun (WGS) entry which is preliminary data.</text>
</comment>
<name>A0ABQ2AWV7_9MICC</name>
<evidence type="ECO:0000313" key="1">
    <source>
        <dbReference type="EMBL" id="GGH97812.1"/>
    </source>
</evidence>
<accession>A0ABQ2AWV7</accession>
<reference evidence="2" key="1">
    <citation type="journal article" date="2019" name="Int. J. Syst. Evol. Microbiol.">
        <title>The Global Catalogue of Microorganisms (GCM) 10K type strain sequencing project: providing services to taxonomists for standard genome sequencing and annotation.</title>
        <authorList>
            <consortium name="The Broad Institute Genomics Platform"/>
            <consortium name="The Broad Institute Genome Sequencing Center for Infectious Disease"/>
            <person name="Wu L."/>
            <person name="Ma J."/>
        </authorList>
    </citation>
    <scope>NUCLEOTIDE SEQUENCE [LARGE SCALE GENOMIC DNA]</scope>
    <source>
        <strain evidence="2">CGMCC 1.12778</strain>
    </source>
</reference>
<organism evidence="1 2">
    <name type="scientific">Arthrobacter liuii</name>
    <dbReference type="NCBI Taxonomy" id="1476996"/>
    <lineage>
        <taxon>Bacteria</taxon>
        <taxon>Bacillati</taxon>
        <taxon>Actinomycetota</taxon>
        <taxon>Actinomycetes</taxon>
        <taxon>Micrococcales</taxon>
        <taxon>Micrococcaceae</taxon>
        <taxon>Arthrobacter</taxon>
    </lineage>
</organism>
<dbReference type="EMBL" id="BMFW01000014">
    <property type="protein sequence ID" value="GGH97812.1"/>
    <property type="molecule type" value="Genomic_DNA"/>
</dbReference>
<sequence length="106" mass="11632">MNFLSDEYARAEDMGVPLPRRAVLIPRFNQRAGTQDGQSCELKHKIYLVDINGRKTRPAGAGFRAQQVTVPAAAGTAVLDSVGYSAARWSERAASMVAWPSTRLPW</sequence>
<protein>
    <submittedName>
        <fullName evidence="1">Uncharacterized protein</fullName>
    </submittedName>
</protein>
<proteinExistence type="predicted"/>